<dbReference type="VEuPathDB" id="FungiDB:ASPNIDRAFT2_1120701"/>
<keyword evidence="2" id="KW-0732">Signal</keyword>
<comment type="caution">
    <text evidence="3">The sequence shown here is derived from an EMBL/GenBank/DDBJ whole genome shotgun (WGS) entry which is preliminary data.</text>
</comment>
<feature type="signal peptide" evidence="2">
    <location>
        <begin position="1"/>
        <end position="19"/>
    </location>
</feature>
<dbReference type="PANTHER" id="PTHR35340">
    <property type="entry name" value="PQQ ENZYME REPEAT PROTEIN-RELATED"/>
    <property type="match status" value="1"/>
</dbReference>
<dbReference type="OrthoDB" id="5427350at2759"/>
<dbReference type="VEuPathDB" id="FungiDB:ATCC64974_46770"/>
<feature type="compositionally biased region" description="Acidic residues" evidence="1">
    <location>
        <begin position="609"/>
        <end position="621"/>
    </location>
</feature>
<keyword evidence="3" id="KW-0808">Transferase</keyword>
<evidence type="ECO:0000256" key="2">
    <source>
        <dbReference type="SAM" id="SignalP"/>
    </source>
</evidence>
<dbReference type="VEuPathDB" id="FungiDB:M747DRAFT_274348"/>
<dbReference type="EMBL" id="BCMY01000004">
    <property type="protein sequence ID" value="GAQ39402.1"/>
    <property type="molecule type" value="Genomic_DNA"/>
</dbReference>
<evidence type="ECO:0000256" key="1">
    <source>
        <dbReference type="SAM" id="MobiDB-lite"/>
    </source>
</evidence>
<dbReference type="Pfam" id="PF14269">
    <property type="entry name" value="Arylsulfotran_2"/>
    <property type="match status" value="1"/>
</dbReference>
<evidence type="ECO:0000313" key="4">
    <source>
        <dbReference type="Proteomes" id="UP000068243"/>
    </source>
</evidence>
<feature type="chain" id="PRO_5007087331" evidence="2">
    <location>
        <begin position="20"/>
        <end position="1138"/>
    </location>
</feature>
<accession>A0A100IDR3</accession>
<dbReference type="VEuPathDB" id="FungiDB:ATCC64974_46760"/>
<dbReference type="InterPro" id="IPR039535">
    <property type="entry name" value="ASST-like"/>
</dbReference>
<protein>
    <submittedName>
        <fullName evidence="3">Arylsulfotransferase</fullName>
    </submittedName>
</protein>
<feature type="region of interest" description="Disordered" evidence="1">
    <location>
        <begin position="603"/>
        <end position="638"/>
    </location>
</feature>
<proteinExistence type="predicted"/>
<feature type="compositionally biased region" description="Basic and acidic residues" evidence="1">
    <location>
        <begin position="622"/>
        <end position="633"/>
    </location>
</feature>
<evidence type="ECO:0000313" key="3">
    <source>
        <dbReference type="EMBL" id="GAQ39402.1"/>
    </source>
</evidence>
<dbReference type="GO" id="GO:0016740">
    <property type="term" value="F:transferase activity"/>
    <property type="evidence" value="ECO:0007669"/>
    <property type="project" value="UniProtKB-KW"/>
</dbReference>
<dbReference type="AlphaFoldDB" id="A0A100IDR3"/>
<dbReference type="VEuPathDB" id="FungiDB:An07g05030"/>
<sequence>MIPPLIWACIAAFARTARGDYVSTNYQEYNDGALGHRPHLEFHSSSEYAPLLQVNIWDQSAISEKGSHIFIKHDGNDSSPLSSPLILDANDLSAVYMNRTFKNVFGTRVQENFGKKYLTFWEGEKGDGIGDGYGLAYDDTYRLVYKIWARNIKVHSDLHEFAFTGNGTALVTGVNAINAHSSDFLDKGWITPPRFEVLDSIFQEIDLETNEVLFDWRALDHVNPMDSYEPMGRGWDAYHMNSIQKTKAGNYLISIRHLHAVYLIDGKTGDIIWTMGGKRNDFKELPRAKEAESAAPLLSMQWQHHARFVEGTDETQMTLFDNHVKITSHGVCDTDCSRGLHIAINDTASPPTVQLLREFHHPSHLQAQSQGSMQPLSPSADDLGNVFIGWGRCPTFTEHNSSGETVMDVQFSPWHSDNIPDALDNYRAYKMDWSATPWWDPAIAPRKNEDGELVMYVSWNGATEVANWVIRGAASDDVDEEGEIIAASRRTGFETKLTVGETDWRYIWAEALDNQGNVLRSTEVVDLDTAELSVAHDAYDEPDSTFIPSEETPSGLSINTVVFLTSGLTVVVLVTIGAGVMWWRRRKAYNSLEAEDFDLASDDGFNEHDDYDEEVGDEDADVDHHSRDEDRRALIPKTEQSNMSSVNCVVRGFECPYLSENSQLINLRFKISLANGYRLPLKKQNRRHFISVSAEDVALLSSEHNQEIVPAEKDDTRTKNINGHALNPVRLEGSVFASPLVDCSGLEHQLFQYYLQVISRVRVFRDDSRNKFRSLVVPFCCGRRPLLYAVLSVSANDRRAETVPTHINYEQLALSYKSLALKSLRKSLSDVSNASEALMTCLILCTLEIASGCQPDWVRHAKGAFAIINSCSSMIDPEILFFARSYFQSRTVFFRTTGCHDDLHDKDAERLLEPQTGIDHGMDFFSQCTTLGINYADERTEIQPHFGCSLSLLDIIARATDLVSQKQKLRRNGCNSFFSEGEMMQRAMSLRSELDLLPKEHSPDSEYLTTCGECFRMAADLYLQLACDIPLTQPALQTLLGKLLDHIGKVIREDQERQLFPMWPIFLAGCLSTTDEDRVRVLNYFTYLAHAWPVSNIPIVRKATETVWKFRDLNPHECGSGFDWQMIISRMNWKLALS</sequence>
<dbReference type="Pfam" id="PF11951">
    <property type="entry name" value="Fungal_trans_2"/>
    <property type="match status" value="1"/>
</dbReference>
<dbReference type="Proteomes" id="UP000068243">
    <property type="component" value="Unassembled WGS sequence"/>
</dbReference>
<reference evidence="4" key="1">
    <citation type="journal article" date="2016" name="Genome Announc.">
        <title>Draft genome sequence of Aspergillus niger strain An76.</title>
        <authorList>
            <person name="Gong W."/>
            <person name="Cheng Z."/>
            <person name="Zhang H."/>
            <person name="Liu L."/>
            <person name="Gao P."/>
            <person name="Wang L."/>
        </authorList>
    </citation>
    <scope>NUCLEOTIDE SEQUENCE [LARGE SCALE GENOMIC DNA]</scope>
    <source>
        <strain evidence="4">An76</strain>
    </source>
</reference>
<organism evidence="3 4">
    <name type="scientific">Aspergillus niger</name>
    <dbReference type="NCBI Taxonomy" id="5061"/>
    <lineage>
        <taxon>Eukaryota</taxon>
        <taxon>Fungi</taxon>
        <taxon>Dikarya</taxon>
        <taxon>Ascomycota</taxon>
        <taxon>Pezizomycotina</taxon>
        <taxon>Eurotiomycetes</taxon>
        <taxon>Eurotiomycetidae</taxon>
        <taxon>Eurotiales</taxon>
        <taxon>Aspergillaceae</taxon>
        <taxon>Aspergillus</taxon>
        <taxon>Aspergillus subgen. Circumdati</taxon>
    </lineage>
</organism>
<dbReference type="InterPro" id="IPR053143">
    <property type="entry name" value="Arylsulfate_ST"/>
</dbReference>
<gene>
    <name evidence="3" type="ORF">ABL_03115</name>
</gene>
<dbReference type="VEuPathDB" id="FungiDB:ASPNIDRAFT2_1157807"/>
<dbReference type="InterPro" id="IPR021858">
    <property type="entry name" value="Fun_TF"/>
</dbReference>
<dbReference type="PaxDb" id="5061-CADANGAP00005664"/>
<name>A0A100IDR3_ASPNG</name>
<dbReference type="VEuPathDB" id="FungiDB:M747DRAFT_312727"/>
<dbReference type="PANTHER" id="PTHR35340:SF5">
    <property type="entry name" value="ASST-DOMAIN-CONTAINING PROTEIN"/>
    <property type="match status" value="1"/>
</dbReference>